<gene>
    <name evidence="1" type="ORF">B0181_06635</name>
    <name evidence="2" type="ORF">NCTC10293_00658</name>
</gene>
<proteinExistence type="predicted"/>
<evidence type="ECO:0000313" key="2">
    <source>
        <dbReference type="EMBL" id="STZ10326.1"/>
    </source>
</evidence>
<reference evidence="1 3" key="1">
    <citation type="submission" date="2017-02" db="EMBL/GenBank/DDBJ databases">
        <title>Draft genome sequence of Moraxella caviae CCUG 355 type strain.</title>
        <authorList>
            <person name="Engstrom-Jakobsson H."/>
            <person name="Salva-Serra F."/>
            <person name="Thorell K."/>
            <person name="Gonzales-Siles L."/>
            <person name="Karlsson R."/>
            <person name="Boulund F."/>
            <person name="Engstrand L."/>
            <person name="Moore E."/>
        </authorList>
    </citation>
    <scope>NUCLEOTIDE SEQUENCE [LARGE SCALE GENOMIC DNA]</scope>
    <source>
        <strain evidence="1 3">CCUG 355</strain>
    </source>
</reference>
<dbReference type="AlphaFoldDB" id="A0A1T0A1V8"/>
<dbReference type="EMBL" id="MUXU01000038">
    <property type="protein sequence ID" value="OOR89638.1"/>
    <property type="molecule type" value="Genomic_DNA"/>
</dbReference>
<dbReference type="EMBL" id="UGQE01000001">
    <property type="protein sequence ID" value="STZ10326.1"/>
    <property type="molecule type" value="Genomic_DNA"/>
</dbReference>
<reference evidence="2 4" key="2">
    <citation type="submission" date="2018-06" db="EMBL/GenBank/DDBJ databases">
        <authorList>
            <consortium name="Pathogen Informatics"/>
            <person name="Doyle S."/>
        </authorList>
    </citation>
    <scope>NUCLEOTIDE SEQUENCE [LARGE SCALE GENOMIC DNA]</scope>
    <source>
        <strain evidence="2 4">NCTC10293</strain>
    </source>
</reference>
<evidence type="ECO:0000313" key="1">
    <source>
        <dbReference type="EMBL" id="OOR89638.1"/>
    </source>
</evidence>
<keyword evidence="3" id="KW-1185">Reference proteome</keyword>
<dbReference type="STRING" id="34060.B0181_06635"/>
<sequence length="111" mass="12396">MVFVETRDEKADSVNYRFGINAAIRSRIEMKFDGGRAIETPFGNYNPTDSRIGAGNWLDFIDGAPKARKIQVYINDKLVATFTPTTKSVRSVASQIAAYEPVGSRDIDQYL</sequence>
<dbReference type="Proteomes" id="UP000190435">
    <property type="component" value="Unassembled WGS sequence"/>
</dbReference>
<protein>
    <submittedName>
        <fullName evidence="1">Uncharacterized protein</fullName>
    </submittedName>
</protein>
<accession>A0A1T0A1V8</accession>
<dbReference type="Proteomes" id="UP000255279">
    <property type="component" value="Unassembled WGS sequence"/>
</dbReference>
<evidence type="ECO:0000313" key="3">
    <source>
        <dbReference type="Proteomes" id="UP000190435"/>
    </source>
</evidence>
<name>A0A1T0A1V8_9GAMM</name>
<evidence type="ECO:0000313" key="4">
    <source>
        <dbReference type="Proteomes" id="UP000255279"/>
    </source>
</evidence>
<organism evidence="1 3">
    <name type="scientific">Moraxella caviae</name>
    <dbReference type="NCBI Taxonomy" id="34060"/>
    <lineage>
        <taxon>Bacteria</taxon>
        <taxon>Pseudomonadati</taxon>
        <taxon>Pseudomonadota</taxon>
        <taxon>Gammaproteobacteria</taxon>
        <taxon>Moraxellales</taxon>
        <taxon>Moraxellaceae</taxon>
        <taxon>Moraxella</taxon>
    </lineage>
</organism>